<evidence type="ECO:0000256" key="8">
    <source>
        <dbReference type="ARBA" id="ARBA00049244"/>
    </source>
</evidence>
<evidence type="ECO:0000313" key="12">
    <source>
        <dbReference type="Proteomes" id="UP000739538"/>
    </source>
</evidence>
<dbReference type="Pfam" id="PF07733">
    <property type="entry name" value="DNA_pol3_alpha"/>
    <property type="match status" value="1"/>
</dbReference>
<dbReference type="GO" id="GO:0005737">
    <property type="term" value="C:cytoplasm"/>
    <property type="evidence" value="ECO:0007669"/>
    <property type="project" value="UniProtKB-SubCell"/>
</dbReference>
<name>A0A956N8F3_UNCEI</name>
<dbReference type="CDD" id="cd12113">
    <property type="entry name" value="PHP_PolIIIA_DnaE3"/>
    <property type="match status" value="1"/>
</dbReference>
<evidence type="ECO:0000259" key="10">
    <source>
        <dbReference type="SMART" id="SM00481"/>
    </source>
</evidence>
<feature type="domain" description="Polymerase/histidinol phosphatase N-terminal" evidence="10">
    <location>
        <begin position="5"/>
        <end position="72"/>
    </location>
</feature>
<reference evidence="11" key="1">
    <citation type="submission" date="2020-04" db="EMBL/GenBank/DDBJ databases">
        <authorList>
            <person name="Zhang T."/>
        </authorList>
    </citation>
    <scope>NUCLEOTIDE SEQUENCE</scope>
    <source>
        <strain evidence="11">HKST-UBA02</strain>
    </source>
</reference>
<dbReference type="GO" id="GO:0003887">
    <property type="term" value="F:DNA-directed DNA polymerase activity"/>
    <property type="evidence" value="ECO:0007669"/>
    <property type="project" value="UniProtKB-KW"/>
</dbReference>
<keyword evidence="6" id="KW-0235">DNA replication</keyword>
<sequence>MSGFVHLHTHSHYSLLYGACRIPDLVKSCAELGMSSVALTDRGNLFGAVEFYEAATAAGVRPILGCEILVRRTPVPERPRDWDELRYRIHLHDSLVLLAKNDLGYLTLMKLVSRGYLGDSPHPPEVTWEELAEHKDGLIAISGALSGTVSRYLREDRWDKARERLAQLKAIYGPDLYLELVDHGLPDHRALVKHTADLGQEMDVPLVVSNHVHYLLEDHADAHDALLCIQTAAQKVDERRFRFETREMYLKSPDQMADLFEEYPEALENTVRIADQCKVEMEFGKLKLPPFPKPDEFDSLDDFLEKLCRDGLAERYDELTTELTDRLDFELGIIKQMGYSGYFLITQDFIRYARSIGVPVGPGRGSAAGSLVSYCLGITNIDPIRYQLLFERFLNPERVSMPDIDVDFSDRGRGKVIQYVVEKYGIENVCQIITFGTMAARAAVRDVGRVMGMSPADVDHLAKMVPEEIGIKLAKALEKSPDLAARYENDPQVKELIEIALVLEGLSRHASTHAAGVIITPSALTEYVPLHRAGEEEITTQFDMVACDKIGLLKMDFLGLRTLTVLEDCLWMLSLRGIEVDLDALELTDDETFALFGRGETVGVFQFESSGMVEYLRKLKPQVIDDLIAMNALYRPGPLGSGMVDDFILRKQGEKKIVYEHPVLEPILRDTYGVIVYQEQVMQIASAMAGYSLGEADLLRRAMGKKKKEVMAAHRATFVERSVEKKVPEHIAATVFDLMAHFAGYGFNKSHSAGYALVAYHTGYLKAHYPVEFMAAALTSEMSKPDRLLILLAETRRMEIEVLPPSIGESEDGFRATNGKIRFGLGAVKGVGHGAVAAIVHAREQGGAFLGLHDLAERVDTSAVNKKCLEALIQAGALDAFGEPRARLFEGLPTVLEWAARRRRERELGQVSLFGDSGGASPRPPLPDRKEWESADKLEREKSALGFYLTGHPLDRHAALAEQINAIPCGKARTTDSGEGSIYLGLPIQVKVSQDKKGRSMAFFTLEDASGTVDALCFEEPLQYARPHLEAGGPVYVKAKLSRRKEEQPKLIVEEVQGLAAMFERGKLSLHVAVATAAEDALLQSVKECLTGHSGGCPVYLHVDHRKLEGVIVKSRSLEVEPSSDLVEGLREILGPDAVRLTVGQRDGFRSQDVFGRAQRGGGAASGVRESNGRNPADGGDPSDVGPANGPDAAAGLGSAGPGEVGVDPGETALRA</sequence>
<feature type="region of interest" description="Disordered" evidence="9">
    <location>
        <begin position="1152"/>
        <end position="1216"/>
    </location>
</feature>
<keyword evidence="5 11" id="KW-0548">Nucleotidyltransferase</keyword>
<evidence type="ECO:0000256" key="6">
    <source>
        <dbReference type="ARBA" id="ARBA00022705"/>
    </source>
</evidence>
<dbReference type="InterPro" id="IPR041931">
    <property type="entry name" value="DNA_pol3_alpha_thumb_dom"/>
</dbReference>
<dbReference type="Pfam" id="PF17657">
    <property type="entry name" value="DNA_pol3_finger"/>
    <property type="match status" value="1"/>
</dbReference>
<dbReference type="InterPro" id="IPR004365">
    <property type="entry name" value="NA-bd_OB_tRNA"/>
</dbReference>
<dbReference type="GO" id="GO:0003676">
    <property type="term" value="F:nucleic acid binding"/>
    <property type="evidence" value="ECO:0007669"/>
    <property type="project" value="InterPro"/>
</dbReference>
<dbReference type="PANTHER" id="PTHR32294:SF0">
    <property type="entry name" value="DNA POLYMERASE III SUBUNIT ALPHA"/>
    <property type="match status" value="1"/>
</dbReference>
<dbReference type="InterPro" id="IPR004013">
    <property type="entry name" value="PHP_dom"/>
</dbReference>
<dbReference type="Proteomes" id="UP000739538">
    <property type="component" value="Unassembled WGS sequence"/>
</dbReference>
<dbReference type="AlphaFoldDB" id="A0A956N8F3"/>
<evidence type="ECO:0000256" key="7">
    <source>
        <dbReference type="ARBA" id="ARBA00022932"/>
    </source>
</evidence>
<dbReference type="SUPFAM" id="SSF89550">
    <property type="entry name" value="PHP domain-like"/>
    <property type="match status" value="1"/>
</dbReference>
<dbReference type="Pfam" id="PF02811">
    <property type="entry name" value="PHP"/>
    <property type="match status" value="1"/>
</dbReference>
<organism evidence="11 12">
    <name type="scientific">Eiseniibacteriota bacterium</name>
    <dbReference type="NCBI Taxonomy" id="2212470"/>
    <lineage>
        <taxon>Bacteria</taxon>
        <taxon>Candidatus Eiseniibacteriota</taxon>
    </lineage>
</organism>
<evidence type="ECO:0000256" key="3">
    <source>
        <dbReference type="ARBA" id="ARBA00019114"/>
    </source>
</evidence>
<evidence type="ECO:0000256" key="2">
    <source>
        <dbReference type="ARBA" id="ARBA00012417"/>
    </source>
</evidence>
<dbReference type="NCBIfam" id="NF005298">
    <property type="entry name" value="PRK06826.1"/>
    <property type="match status" value="1"/>
</dbReference>
<reference evidence="11" key="2">
    <citation type="journal article" date="2021" name="Microbiome">
        <title>Successional dynamics and alternative stable states in a saline activated sludge microbial community over 9 years.</title>
        <authorList>
            <person name="Wang Y."/>
            <person name="Ye J."/>
            <person name="Ju F."/>
            <person name="Liu L."/>
            <person name="Boyd J.A."/>
            <person name="Deng Y."/>
            <person name="Parks D.H."/>
            <person name="Jiang X."/>
            <person name="Yin X."/>
            <person name="Woodcroft B.J."/>
            <person name="Tyson G.W."/>
            <person name="Hugenholtz P."/>
            <person name="Polz M.F."/>
            <person name="Zhang T."/>
        </authorList>
    </citation>
    <scope>NUCLEOTIDE SEQUENCE</scope>
    <source>
        <strain evidence="11">HKST-UBA02</strain>
    </source>
</reference>
<evidence type="ECO:0000256" key="9">
    <source>
        <dbReference type="SAM" id="MobiDB-lite"/>
    </source>
</evidence>
<comment type="catalytic activity">
    <reaction evidence="8">
        <text>DNA(n) + a 2'-deoxyribonucleoside 5'-triphosphate = DNA(n+1) + diphosphate</text>
        <dbReference type="Rhea" id="RHEA:22508"/>
        <dbReference type="Rhea" id="RHEA-COMP:17339"/>
        <dbReference type="Rhea" id="RHEA-COMP:17340"/>
        <dbReference type="ChEBI" id="CHEBI:33019"/>
        <dbReference type="ChEBI" id="CHEBI:61560"/>
        <dbReference type="ChEBI" id="CHEBI:173112"/>
        <dbReference type="EC" id="2.7.7.7"/>
    </reaction>
</comment>
<dbReference type="NCBIfam" id="NF004226">
    <property type="entry name" value="PRK05673.1"/>
    <property type="match status" value="1"/>
</dbReference>
<dbReference type="Pfam" id="PF14579">
    <property type="entry name" value="HHH_6"/>
    <property type="match status" value="1"/>
</dbReference>
<dbReference type="Pfam" id="PF01336">
    <property type="entry name" value="tRNA_anti-codon"/>
    <property type="match status" value="1"/>
</dbReference>
<evidence type="ECO:0000256" key="5">
    <source>
        <dbReference type="ARBA" id="ARBA00022695"/>
    </source>
</evidence>
<dbReference type="CDD" id="cd04485">
    <property type="entry name" value="DnaE_OBF"/>
    <property type="match status" value="1"/>
</dbReference>
<dbReference type="EC" id="2.7.7.7" evidence="2"/>
<dbReference type="InterPro" id="IPR011708">
    <property type="entry name" value="DNA_pol3_alpha_NTPase_dom"/>
</dbReference>
<dbReference type="InterPro" id="IPR016195">
    <property type="entry name" value="Pol/histidinol_Pase-like"/>
</dbReference>
<dbReference type="NCBIfam" id="TIGR00594">
    <property type="entry name" value="polc"/>
    <property type="match status" value="1"/>
</dbReference>
<dbReference type="PANTHER" id="PTHR32294">
    <property type="entry name" value="DNA POLYMERASE III SUBUNIT ALPHA"/>
    <property type="match status" value="1"/>
</dbReference>
<dbReference type="SMART" id="SM00481">
    <property type="entry name" value="POLIIIAc"/>
    <property type="match status" value="1"/>
</dbReference>
<keyword evidence="7" id="KW-0239">DNA-directed DNA polymerase</keyword>
<dbReference type="Gene3D" id="1.10.10.1600">
    <property type="entry name" value="Bacterial DNA polymerase III alpha subunit, thumb domain"/>
    <property type="match status" value="1"/>
</dbReference>
<gene>
    <name evidence="11" type="primary">dnaE</name>
    <name evidence="11" type="ORF">KDA27_00155</name>
</gene>
<dbReference type="GO" id="GO:0008408">
    <property type="term" value="F:3'-5' exonuclease activity"/>
    <property type="evidence" value="ECO:0007669"/>
    <property type="project" value="InterPro"/>
</dbReference>
<dbReference type="EMBL" id="JAGQHS010000001">
    <property type="protein sequence ID" value="MCA9754183.1"/>
    <property type="molecule type" value="Genomic_DNA"/>
</dbReference>
<dbReference type="InterPro" id="IPR040982">
    <property type="entry name" value="DNA_pol3_finger"/>
</dbReference>
<dbReference type="Gene3D" id="3.20.20.140">
    <property type="entry name" value="Metal-dependent hydrolases"/>
    <property type="match status" value="1"/>
</dbReference>
<comment type="subcellular location">
    <subcellularLocation>
        <location evidence="1">Cytoplasm</location>
    </subcellularLocation>
</comment>
<keyword evidence="4 11" id="KW-0808">Transferase</keyword>
<dbReference type="GO" id="GO:0006260">
    <property type="term" value="P:DNA replication"/>
    <property type="evidence" value="ECO:0007669"/>
    <property type="project" value="UniProtKB-KW"/>
</dbReference>
<protein>
    <recommendedName>
        <fullName evidence="3">DNA polymerase III subunit alpha</fullName>
        <ecNumber evidence="2">2.7.7.7</ecNumber>
    </recommendedName>
</protein>
<dbReference type="InterPro" id="IPR004805">
    <property type="entry name" value="DnaE2/DnaE/PolC"/>
</dbReference>
<dbReference type="InterPro" id="IPR003141">
    <property type="entry name" value="Pol/His_phosphatase_N"/>
</dbReference>
<dbReference type="Gene3D" id="1.10.150.870">
    <property type="match status" value="1"/>
</dbReference>
<evidence type="ECO:0000256" key="4">
    <source>
        <dbReference type="ARBA" id="ARBA00022679"/>
    </source>
</evidence>
<comment type="caution">
    <text evidence="11">The sequence shown here is derived from an EMBL/GenBank/DDBJ whole genome shotgun (WGS) entry which is preliminary data.</text>
</comment>
<dbReference type="InterPro" id="IPR029460">
    <property type="entry name" value="DNAPol_HHH"/>
</dbReference>
<evidence type="ECO:0000313" key="11">
    <source>
        <dbReference type="EMBL" id="MCA9754183.1"/>
    </source>
</evidence>
<evidence type="ECO:0000256" key="1">
    <source>
        <dbReference type="ARBA" id="ARBA00004496"/>
    </source>
</evidence>
<proteinExistence type="predicted"/>
<accession>A0A956N8F3</accession>